<dbReference type="AlphaFoldDB" id="A0A7X1J791"/>
<organism evidence="2 3">
    <name type="scientific">Streptomyces cupreus</name>
    <dbReference type="NCBI Taxonomy" id="2759956"/>
    <lineage>
        <taxon>Bacteria</taxon>
        <taxon>Bacillati</taxon>
        <taxon>Actinomycetota</taxon>
        <taxon>Actinomycetes</taxon>
        <taxon>Kitasatosporales</taxon>
        <taxon>Streptomycetaceae</taxon>
        <taxon>Streptomyces</taxon>
    </lineage>
</organism>
<comment type="caution">
    <text evidence="2">The sequence shown here is derived from an EMBL/GenBank/DDBJ whole genome shotgun (WGS) entry which is preliminary data.</text>
</comment>
<keyword evidence="3" id="KW-1185">Reference proteome</keyword>
<dbReference type="Proteomes" id="UP000584670">
    <property type="component" value="Unassembled WGS sequence"/>
</dbReference>
<evidence type="ECO:0000313" key="2">
    <source>
        <dbReference type="EMBL" id="MBC2905493.1"/>
    </source>
</evidence>
<feature type="transmembrane region" description="Helical" evidence="1">
    <location>
        <begin position="32"/>
        <end position="50"/>
    </location>
</feature>
<protein>
    <submittedName>
        <fullName evidence="2">Uncharacterized protein</fullName>
    </submittedName>
</protein>
<name>A0A7X1J791_9ACTN</name>
<accession>A0A7X1J791</accession>
<evidence type="ECO:0000256" key="1">
    <source>
        <dbReference type="SAM" id="Phobius"/>
    </source>
</evidence>
<reference evidence="2 3" key="1">
    <citation type="submission" date="2020-08" db="EMBL/GenBank/DDBJ databases">
        <title>Streptomyces sp. PSKA01 genome sequencing and assembly.</title>
        <authorList>
            <person name="Mandal S."/>
            <person name="Maiti P.K."/>
            <person name="Das P."/>
        </authorList>
    </citation>
    <scope>NUCLEOTIDE SEQUENCE [LARGE SCALE GENOMIC DNA]</scope>
    <source>
        <strain evidence="2 3">PSKA01</strain>
    </source>
</reference>
<gene>
    <name evidence="2" type="ORF">H4N64_28770</name>
</gene>
<keyword evidence="1" id="KW-0472">Membrane</keyword>
<evidence type="ECO:0000313" key="3">
    <source>
        <dbReference type="Proteomes" id="UP000584670"/>
    </source>
</evidence>
<keyword evidence="1" id="KW-1133">Transmembrane helix</keyword>
<sequence>MNCSSRLLGALYVTTSSGLAWTAVLEYRYGPMWAACLFAAASIVPVIGLVRESVIGDQRRALAEWGRRAAAPVPSGAGRDMDAAEDIVRAELDGACCERWWTSLGSDHDRTCPHRIPRSSAA</sequence>
<keyword evidence="1" id="KW-0812">Transmembrane</keyword>
<dbReference type="EMBL" id="JACMSF010000037">
    <property type="protein sequence ID" value="MBC2905493.1"/>
    <property type="molecule type" value="Genomic_DNA"/>
</dbReference>
<dbReference type="RefSeq" id="WP_186285345.1">
    <property type="nucleotide sequence ID" value="NZ_JACMSF010000037.1"/>
</dbReference>
<proteinExistence type="predicted"/>